<dbReference type="Proteomes" id="UP001060414">
    <property type="component" value="Chromosome"/>
</dbReference>
<keyword evidence="2" id="KW-1185">Reference proteome</keyword>
<dbReference type="EMBL" id="CP092109">
    <property type="protein sequence ID" value="UWZ77947.1"/>
    <property type="molecule type" value="Genomic_DNA"/>
</dbReference>
<protein>
    <recommendedName>
        <fullName evidence="3">Flagellar protein FlgN</fullName>
    </recommendedName>
</protein>
<proteinExistence type="predicted"/>
<evidence type="ECO:0008006" key="3">
    <source>
        <dbReference type="Google" id="ProtNLM"/>
    </source>
</evidence>
<reference evidence="1" key="1">
    <citation type="journal article" date="2022" name="Environ. Microbiol.">
        <title>Geoalkalibacter halelectricus SAP #1 sp. nov. possessing extracellular electron transfer and mineral#reducing capabilities from a haloalkaline environment.</title>
        <authorList>
            <person name="Yadav S."/>
            <person name="Singh R."/>
            <person name="Sundharam S.S."/>
            <person name="Chaudhary S."/>
            <person name="Krishnamurthi S."/>
            <person name="Patil S.A."/>
        </authorList>
    </citation>
    <scope>NUCLEOTIDE SEQUENCE</scope>
    <source>
        <strain evidence="1">SAP-1</strain>
    </source>
</reference>
<gene>
    <name evidence="1" type="ORF">L9S41_09550</name>
</gene>
<evidence type="ECO:0000313" key="2">
    <source>
        <dbReference type="Proteomes" id="UP001060414"/>
    </source>
</evidence>
<organism evidence="1 2">
    <name type="scientific">Geoalkalibacter halelectricus</name>
    <dbReference type="NCBI Taxonomy" id="2847045"/>
    <lineage>
        <taxon>Bacteria</taxon>
        <taxon>Pseudomonadati</taxon>
        <taxon>Thermodesulfobacteriota</taxon>
        <taxon>Desulfuromonadia</taxon>
        <taxon>Desulfuromonadales</taxon>
        <taxon>Geoalkalibacteraceae</taxon>
        <taxon>Geoalkalibacter</taxon>
    </lineage>
</organism>
<accession>A0ABY5ZIZ3</accession>
<dbReference type="RefSeq" id="WP_260746296.1">
    <property type="nucleotide sequence ID" value="NZ_CP092109.1"/>
</dbReference>
<name>A0ABY5ZIZ3_9BACT</name>
<sequence length="137" mass="14924">MTLADLPQAVEASTRHYADMLAALARFDAEAAAVTPETLSAFAEELHERRRRVEVFDRAIAVLLPDCDVDSRLAAALERRLELMEKVRDNNQLLSDKIRGMMSVVSSELAQARGGRAAMSGYRGGSADRGSIVSGNF</sequence>
<evidence type="ECO:0000313" key="1">
    <source>
        <dbReference type="EMBL" id="UWZ77947.1"/>
    </source>
</evidence>